<dbReference type="EMBL" id="VRYZ01000005">
    <property type="protein sequence ID" value="TXS91186.1"/>
    <property type="molecule type" value="Genomic_DNA"/>
</dbReference>
<keyword evidence="4" id="KW-1185">Reference proteome</keyword>
<dbReference type="Proteomes" id="UP000321933">
    <property type="component" value="Unassembled WGS sequence"/>
</dbReference>
<keyword evidence="1" id="KW-0378">Hydrolase</keyword>
<dbReference type="Pfam" id="PF17132">
    <property type="entry name" value="Glyco_hydro_106"/>
    <property type="match status" value="2"/>
</dbReference>
<dbReference type="Gene3D" id="2.60.120.260">
    <property type="entry name" value="Galactose-binding domain-like"/>
    <property type="match status" value="1"/>
</dbReference>
<dbReference type="GO" id="GO:0004553">
    <property type="term" value="F:hydrolase activity, hydrolyzing O-glycosyl compounds"/>
    <property type="evidence" value="ECO:0007669"/>
    <property type="project" value="UniProtKB-ARBA"/>
</dbReference>
<dbReference type="InterPro" id="IPR054593">
    <property type="entry name" value="Beta-mannosidase-like_N2"/>
</dbReference>
<evidence type="ECO:0000256" key="1">
    <source>
        <dbReference type="ARBA" id="ARBA00022801"/>
    </source>
</evidence>
<reference evidence="3 4" key="1">
    <citation type="submission" date="2019-08" db="EMBL/GenBank/DDBJ databases">
        <title>Parahaliea maris sp. nov., isolated from the surface seawater.</title>
        <authorList>
            <person name="Liu Y."/>
        </authorList>
    </citation>
    <scope>NUCLEOTIDE SEQUENCE [LARGE SCALE GENOMIC DNA]</scope>
    <source>
        <strain evidence="3 4">S2-26</strain>
    </source>
</reference>
<dbReference type="SUPFAM" id="SSF49785">
    <property type="entry name" value="Galactose-binding domain-like"/>
    <property type="match status" value="1"/>
</dbReference>
<sequence>MLRRIAKVFGIILLSVVLLAAVAVGWFYHTLNQALVPPENPAGFPSIATYAPDEEAATPDLEQKALVEPVDWQQLASPPASARPWTRWWWPGGDVRADVATAQLDSLFQAGFGGVEIQPFISGMINVADNEALMSRVYSFDSADYYTTLNATVEHAAGLGMQVDLTHFSGWPPGGPEVLLEDSVTTLVTASERVEGGGEISRKLPRPEPGPSERIFSAIELAGADFINYPADHARLLSVTAARVEAGEHAWSPFNVNDTVFIDGESLQVLTDKVSIEKGLDATLRWNAPEGSWQIIAHYLMPSGEVPMGAAQKPQGFVVDHLRSAQVLGHYEYAYGERTGLPAQYGKGLRGFFNDSLEFRVTRMAVEDILPEFRARRGYDLEPYLPVIHVEGFDNVYFRELLGVHSAPEYAISPLDERIRMDYQQTLSDLIVERFVEGSAEWAAQRGLVSRGQSYGMDIDLLRAMGANTIPETEQLWAGGANVGLKFASSAAALYGRPLVSAESFVWINRDYQPTARRLKAAADKLMLAGINHIIYHGTPYPWQGSGNGEYGEEGWQPFSGPGNPAHFSGLYSEANTSLWPDLPELNQTITRSQHLLRQGAPVLDVLVYYPFLGFHGPNADREGKEVLVSGSLPDADPASVMLEAPELTAGKEQLGKLMTVPPKQTDHRVTWMEALQPTLDELDRRGITWGWVNDHALQSGLVENGELTASGGRYGAILLADVPSLPLQTVDALARQQAQGVPVYFAGQLPSQQRSFLNAERGDAAVVQGVANLVQGHFETGSAALLEALVQASPESARYARPSTIHRQRRVLQDGSEITFFANQSASGADVALRDVDANAWWFDPRTGATWSAAIQGDELPVELAAWESRFLISGVEIPASSGPQPPVTSLARPAQHTHALDQWSLELGDYQAAPAPLRDWREIDAQRYAAGPGIYRHTLNLDPLNAGSRYVLDLGLVQGSATVSVNGQTLGQASVPPSRVDITDALQPGENHIEVSLRPPLRNSFVGRGLSGDPLYSHMQGYQDQLVAAGLIGPVVLSEFAAPANRDSDAAVRFHEEPVDAR</sequence>
<protein>
    <recommendedName>
        <fullName evidence="2">Beta-mannosidase-like galactose-binding domain-containing protein</fullName>
    </recommendedName>
</protein>
<dbReference type="RefSeq" id="WP_148064839.1">
    <property type="nucleotide sequence ID" value="NZ_VRYZ01000005.1"/>
</dbReference>
<evidence type="ECO:0000259" key="2">
    <source>
        <dbReference type="Pfam" id="PF22666"/>
    </source>
</evidence>
<comment type="caution">
    <text evidence="3">The sequence shown here is derived from an EMBL/GenBank/DDBJ whole genome shotgun (WGS) entry which is preliminary data.</text>
</comment>
<evidence type="ECO:0000313" key="3">
    <source>
        <dbReference type="EMBL" id="TXS91186.1"/>
    </source>
</evidence>
<dbReference type="PANTHER" id="PTHR36848:SF2">
    <property type="entry name" value="SECRETED PROTEIN"/>
    <property type="match status" value="1"/>
</dbReference>
<feature type="domain" description="Beta-mannosidase-like galactose-binding" evidence="2">
    <location>
        <begin position="908"/>
        <end position="1004"/>
    </location>
</feature>
<dbReference type="NCBIfam" id="NF045579">
    <property type="entry name" value="rhamnoside_JR"/>
    <property type="match status" value="1"/>
</dbReference>
<dbReference type="InterPro" id="IPR008979">
    <property type="entry name" value="Galactose-bd-like_sf"/>
</dbReference>
<dbReference type="OrthoDB" id="9761519at2"/>
<name>A0A5C8ZRW7_9GAMM</name>
<proteinExistence type="predicted"/>
<evidence type="ECO:0000313" key="4">
    <source>
        <dbReference type="Proteomes" id="UP000321933"/>
    </source>
</evidence>
<organism evidence="3 4">
    <name type="scientific">Parahaliea aestuarii</name>
    <dbReference type="NCBI Taxonomy" id="1852021"/>
    <lineage>
        <taxon>Bacteria</taxon>
        <taxon>Pseudomonadati</taxon>
        <taxon>Pseudomonadota</taxon>
        <taxon>Gammaproteobacteria</taxon>
        <taxon>Cellvibrionales</taxon>
        <taxon>Halieaceae</taxon>
        <taxon>Parahaliea</taxon>
    </lineage>
</organism>
<accession>A0A5C8ZRW7</accession>
<gene>
    <name evidence="3" type="ORF">FVW59_13370</name>
</gene>
<dbReference type="InterPro" id="IPR053161">
    <property type="entry name" value="Ulvan_degrading_GH"/>
</dbReference>
<dbReference type="PANTHER" id="PTHR36848">
    <property type="entry name" value="DNA-BINDING PROTEIN (PUTATIVE SECRETED PROTEIN)-RELATED"/>
    <property type="match status" value="1"/>
</dbReference>
<dbReference type="Pfam" id="PF22666">
    <property type="entry name" value="Glyco_hydro_2_N2"/>
    <property type="match status" value="1"/>
</dbReference>
<dbReference type="AlphaFoldDB" id="A0A5C8ZRW7"/>